<dbReference type="EMBL" id="CM046131">
    <property type="protein sequence ID" value="KAI8431186.1"/>
    <property type="molecule type" value="Genomic_DNA"/>
</dbReference>
<keyword evidence="2" id="KW-1185">Reference proteome</keyword>
<organism evidence="1 2">
    <name type="scientific">Choristoneura fumiferana</name>
    <name type="common">Spruce budworm moth</name>
    <name type="synonym">Archips fumiferana</name>
    <dbReference type="NCBI Taxonomy" id="7141"/>
    <lineage>
        <taxon>Eukaryota</taxon>
        <taxon>Metazoa</taxon>
        <taxon>Ecdysozoa</taxon>
        <taxon>Arthropoda</taxon>
        <taxon>Hexapoda</taxon>
        <taxon>Insecta</taxon>
        <taxon>Pterygota</taxon>
        <taxon>Neoptera</taxon>
        <taxon>Endopterygota</taxon>
        <taxon>Lepidoptera</taxon>
        <taxon>Glossata</taxon>
        <taxon>Ditrysia</taxon>
        <taxon>Tortricoidea</taxon>
        <taxon>Tortricidae</taxon>
        <taxon>Tortricinae</taxon>
        <taxon>Choristoneura</taxon>
    </lineage>
</organism>
<sequence length="93" mass="10692">MHLIFLLYIQNQFPDRFSPTISPPPAVRAARRVSTSIQNKPAFAILRCDAMHGWMDRWTDGRTDGRTDGWMDGWMDGCMDGYMDGYIDGWMDG</sequence>
<gene>
    <name evidence="1" type="ORF">MSG28_001224</name>
</gene>
<evidence type="ECO:0000313" key="1">
    <source>
        <dbReference type="EMBL" id="KAI8431186.1"/>
    </source>
</evidence>
<name>A0ACC0K3Y3_CHOFU</name>
<evidence type="ECO:0000313" key="2">
    <source>
        <dbReference type="Proteomes" id="UP001064048"/>
    </source>
</evidence>
<protein>
    <submittedName>
        <fullName evidence="1">Uncharacterized protein</fullName>
    </submittedName>
</protein>
<accession>A0ACC0K3Y3</accession>
<dbReference type="Proteomes" id="UP001064048">
    <property type="component" value="Chromosome Z"/>
</dbReference>
<comment type="caution">
    <text evidence="1">The sequence shown here is derived from an EMBL/GenBank/DDBJ whole genome shotgun (WGS) entry which is preliminary data.</text>
</comment>
<proteinExistence type="predicted"/>
<reference evidence="1 2" key="1">
    <citation type="journal article" date="2022" name="Genome Biol. Evol.">
        <title>The Spruce Budworm Genome: Reconstructing the Evolutionary History of Antifreeze Proteins.</title>
        <authorList>
            <person name="Beliveau C."/>
            <person name="Gagne P."/>
            <person name="Picq S."/>
            <person name="Vernygora O."/>
            <person name="Keeling C.I."/>
            <person name="Pinkney K."/>
            <person name="Doucet D."/>
            <person name="Wen F."/>
            <person name="Johnston J.S."/>
            <person name="Maaroufi H."/>
            <person name="Boyle B."/>
            <person name="Laroche J."/>
            <person name="Dewar K."/>
            <person name="Juretic N."/>
            <person name="Blackburn G."/>
            <person name="Nisole A."/>
            <person name="Brunet B."/>
            <person name="Brandao M."/>
            <person name="Lumley L."/>
            <person name="Duan J."/>
            <person name="Quan G."/>
            <person name="Lucarotti C.J."/>
            <person name="Roe A.D."/>
            <person name="Sperling F.A.H."/>
            <person name="Levesque R.C."/>
            <person name="Cusson M."/>
        </authorList>
    </citation>
    <scope>NUCLEOTIDE SEQUENCE [LARGE SCALE GENOMIC DNA]</scope>
    <source>
        <strain evidence="1">Glfc:IPQL:Cfum</strain>
    </source>
</reference>